<proteinExistence type="predicted"/>
<evidence type="ECO:0000259" key="3">
    <source>
        <dbReference type="Pfam" id="PF25225"/>
    </source>
</evidence>
<dbReference type="AlphaFoldDB" id="A0A7X6I9J5"/>
<dbReference type="Pfam" id="PF25222">
    <property type="entry name" value="DUF7840"/>
    <property type="match status" value="1"/>
</dbReference>
<accession>A0A7X6I9J5</accession>
<dbReference type="Pfam" id="PF13387">
    <property type="entry name" value="Lnb_N"/>
    <property type="match status" value="1"/>
</dbReference>
<comment type="caution">
    <text evidence="4">The sequence shown here is derived from an EMBL/GenBank/DDBJ whole genome shotgun (WGS) entry which is preliminary data.</text>
</comment>
<dbReference type="InterPro" id="IPR025178">
    <property type="entry name" value="Lnb_N"/>
</dbReference>
<dbReference type="EMBL" id="VTOW01000001">
    <property type="protein sequence ID" value="NKE69486.1"/>
    <property type="molecule type" value="Genomic_DNA"/>
</dbReference>
<feature type="domain" description="DUF7840" evidence="2">
    <location>
        <begin position="440"/>
        <end position="655"/>
    </location>
</feature>
<gene>
    <name evidence="4" type="ORF">MNODULE_01805</name>
</gene>
<feature type="domain" description="DUF7843" evidence="3">
    <location>
        <begin position="66"/>
        <end position="143"/>
    </location>
</feature>
<evidence type="ECO:0000259" key="2">
    <source>
        <dbReference type="Pfam" id="PF25222"/>
    </source>
</evidence>
<dbReference type="Proteomes" id="UP000534783">
    <property type="component" value="Unassembled WGS sequence"/>
</dbReference>
<reference evidence="4 5" key="1">
    <citation type="journal article" date="2020" name="Nature">
        <title>Bacterial chemolithoautotrophy via manganese oxidation.</title>
        <authorList>
            <person name="Yu H."/>
            <person name="Leadbetter J.R."/>
        </authorList>
    </citation>
    <scope>NUCLEOTIDE SEQUENCE [LARGE SCALE GENOMIC DNA]</scope>
    <source>
        <strain evidence="4 5">Mn-1</strain>
    </source>
</reference>
<evidence type="ECO:0000313" key="4">
    <source>
        <dbReference type="EMBL" id="NKE69486.1"/>
    </source>
</evidence>
<protein>
    <submittedName>
        <fullName evidence="4">DUF4105 domain-containing protein</fullName>
    </submittedName>
</protein>
<dbReference type="InterPro" id="IPR057162">
    <property type="entry name" value="DUF7840"/>
</dbReference>
<sequence length="668" mass="76413">MLSFASAFFFGLKPIKLYFFGRRSPLLQSVTTFLLFFLLLICARPAFAGDAQDYLQELIEASRQNELSQQRYWHLLLHYRPALLGGVVSEADPAGFFLAPDGKTNPQAELEATLAAFFSEELVATSKQPAQCAFIARYHWLKTELGIDPTRLPEQQCGRFDAWYAALNPQSMTLIFPSAYMNNPSSMFGHTLLRIDQKDQTEQTEILDYTVNYAANVTTDNGVLFAVLGITGGFKGNFSTIPYYLQVRKYSDMENRDIWEYRLNLTEEQIRRMLMHAWELGNTAFTYYFFKQNCSYQLLPLLEVADPDLHLTDSFWFWTIPADTVRLIASVPGLVGEITYRPARGTQIRQKRDHLSSEERRLLTEIDRNTSAAIESEPFNTLPIDRQAFLLDIAYDYTRYQTAKEETGPEAIKKKQRLLLARRSGLRVQSPAVRFEPTTVPPEQGHETARVGLGLGWREGEPFEEIAIRPAYQDLLDDETGYTPGAQIELMNARLRHYNHQDKTVLHSLSFANIISLFPLDPLFKKPSWKVSVGLETLTGSPCRNCRYFALNAGTGSALEAHLLRRELIYFFIEVDGNYGGFFDPNYRAGIGGTIGVLADLASRWKAHLFATYLSYPLGDRSHDLKMSLQQRVTLQKDLALRVELNRRQEFDRRDFLNEALVTVHFYF</sequence>
<feature type="domain" description="Lnb N-terminal periplasmic" evidence="1">
    <location>
        <begin position="160"/>
        <end position="330"/>
    </location>
</feature>
<dbReference type="InterPro" id="IPR057165">
    <property type="entry name" value="DUF7843"/>
</dbReference>
<evidence type="ECO:0000259" key="1">
    <source>
        <dbReference type="Pfam" id="PF13387"/>
    </source>
</evidence>
<organism evidence="4 5">
    <name type="scientific">Candidatus Manganitrophus noduliformans</name>
    <dbReference type="NCBI Taxonomy" id="2606439"/>
    <lineage>
        <taxon>Bacteria</taxon>
        <taxon>Pseudomonadati</taxon>
        <taxon>Nitrospirota</taxon>
        <taxon>Nitrospiria</taxon>
        <taxon>Candidatus Troglogloeales</taxon>
        <taxon>Candidatus Manganitrophaceae</taxon>
        <taxon>Candidatus Manganitrophus</taxon>
    </lineage>
</organism>
<dbReference type="Pfam" id="PF25225">
    <property type="entry name" value="DUF7843"/>
    <property type="match status" value="1"/>
</dbReference>
<keyword evidence="5" id="KW-1185">Reference proteome</keyword>
<evidence type="ECO:0000313" key="5">
    <source>
        <dbReference type="Proteomes" id="UP000534783"/>
    </source>
</evidence>
<name>A0A7X6I9J5_9BACT</name>